<dbReference type="CDD" id="cd08255">
    <property type="entry name" value="2-desacetyl-2-hydroxyethyl_bacteriochlorophyllide_like"/>
    <property type="match status" value="1"/>
</dbReference>
<gene>
    <name evidence="6" type="ORF">K4G66_21820</name>
</gene>
<proteinExistence type="inferred from homology"/>
<evidence type="ECO:0000256" key="3">
    <source>
        <dbReference type="ARBA" id="ARBA00022723"/>
    </source>
</evidence>
<dbReference type="EMBL" id="CP120682">
    <property type="protein sequence ID" value="WKN35019.1"/>
    <property type="molecule type" value="Genomic_DNA"/>
</dbReference>
<dbReference type="AlphaFoldDB" id="A0AA49JF31"/>
<sequence>MTETNALWHLSNQKSSLQSQPLPARSSGECLIETAFSLISSGTEQLVASGLVPPELHTSMQVPYMAGSFDFPIKYGYSLVGRVTQGSEALQGKYVHLLHPHQQHCVVREGDVTVIPDEIPPQRAVLASNMETALNAVWDSRISAGDRILVVGMGLVGSLVAQLARQFPGTHVCIAEHDKQRLTLAQQQGFTSYTSQENPFDVAFHTSGSSAGLQTCIDAIGMEGKVIEMSWYGTRPVEVNLGGTFHQQRKRLISSQVSTLPPHQQARWNYARRKQTVLDLLKDDRWDQLLTATTDFHDAPTLFDKLRQGDRSQLSWTLRY</sequence>
<dbReference type="PANTHER" id="PTHR43350:SF19">
    <property type="entry name" value="D-GULOSIDE 3-DEHYDROGENASE"/>
    <property type="match status" value="1"/>
</dbReference>
<reference evidence="6" key="1">
    <citation type="journal article" date="2023" name="Comput. Struct. Biotechnol. J.">
        <title>Discovery of a novel marine Bacteroidetes with a rich repertoire of carbohydrate-active enzymes.</title>
        <authorList>
            <person name="Chen B."/>
            <person name="Liu G."/>
            <person name="Chen Q."/>
            <person name="Wang H."/>
            <person name="Liu L."/>
            <person name="Tang K."/>
        </authorList>
    </citation>
    <scope>NUCLEOTIDE SEQUENCE</scope>
    <source>
        <strain evidence="6">TK19036</strain>
    </source>
</reference>
<protein>
    <submittedName>
        <fullName evidence="6">Zinc-binding alcohol dehydrogenase</fullName>
    </submittedName>
</protein>
<dbReference type="SUPFAM" id="SSF51735">
    <property type="entry name" value="NAD(P)-binding Rossmann-fold domains"/>
    <property type="match status" value="1"/>
</dbReference>
<keyword evidence="5" id="KW-0560">Oxidoreductase</keyword>
<evidence type="ECO:0000313" key="6">
    <source>
        <dbReference type="EMBL" id="WKN35019.1"/>
    </source>
</evidence>
<keyword evidence="3" id="KW-0479">Metal-binding</keyword>
<dbReference type="GO" id="GO:0046872">
    <property type="term" value="F:metal ion binding"/>
    <property type="evidence" value="ECO:0007669"/>
    <property type="project" value="UniProtKB-KW"/>
</dbReference>
<evidence type="ECO:0000256" key="4">
    <source>
        <dbReference type="ARBA" id="ARBA00022833"/>
    </source>
</evidence>
<organism evidence="6">
    <name type="scientific">Roseihalotalea indica</name>
    <dbReference type="NCBI Taxonomy" id="2867963"/>
    <lineage>
        <taxon>Bacteria</taxon>
        <taxon>Pseudomonadati</taxon>
        <taxon>Bacteroidota</taxon>
        <taxon>Cytophagia</taxon>
        <taxon>Cytophagales</taxon>
        <taxon>Catalimonadaceae</taxon>
        <taxon>Roseihalotalea</taxon>
    </lineage>
</organism>
<accession>A0AA49JF31</accession>
<keyword evidence="4" id="KW-0862">Zinc</keyword>
<reference evidence="6" key="2">
    <citation type="journal article" date="2024" name="Antonie Van Leeuwenhoek">
        <title>Roseihalotalea indica gen. nov., sp. nov., a halophilic Bacteroidetes from mesopelagic Southwest Indian Ocean with higher carbohydrate metabolic potential.</title>
        <authorList>
            <person name="Chen B."/>
            <person name="Zhang M."/>
            <person name="Lin D."/>
            <person name="Ye J."/>
            <person name="Tang K."/>
        </authorList>
    </citation>
    <scope>NUCLEOTIDE SEQUENCE</scope>
    <source>
        <strain evidence="6">TK19036</strain>
    </source>
</reference>
<dbReference type="SUPFAM" id="SSF50129">
    <property type="entry name" value="GroES-like"/>
    <property type="match status" value="1"/>
</dbReference>
<dbReference type="PANTHER" id="PTHR43350">
    <property type="entry name" value="NAD-DEPENDENT ALCOHOL DEHYDROGENASE"/>
    <property type="match status" value="1"/>
</dbReference>
<evidence type="ECO:0000256" key="1">
    <source>
        <dbReference type="ARBA" id="ARBA00001947"/>
    </source>
</evidence>
<evidence type="ECO:0000256" key="2">
    <source>
        <dbReference type="ARBA" id="ARBA00008072"/>
    </source>
</evidence>
<dbReference type="Gene3D" id="3.90.180.10">
    <property type="entry name" value="Medium-chain alcohol dehydrogenases, catalytic domain"/>
    <property type="match status" value="1"/>
</dbReference>
<dbReference type="GO" id="GO:0016491">
    <property type="term" value="F:oxidoreductase activity"/>
    <property type="evidence" value="ECO:0007669"/>
    <property type="project" value="UniProtKB-KW"/>
</dbReference>
<name>A0AA49JF31_9BACT</name>
<dbReference type="InterPro" id="IPR036291">
    <property type="entry name" value="NAD(P)-bd_dom_sf"/>
</dbReference>
<evidence type="ECO:0000256" key="5">
    <source>
        <dbReference type="ARBA" id="ARBA00023002"/>
    </source>
</evidence>
<comment type="similarity">
    <text evidence="2">Belongs to the zinc-containing alcohol dehydrogenase family.</text>
</comment>
<dbReference type="InterPro" id="IPR011032">
    <property type="entry name" value="GroES-like_sf"/>
</dbReference>
<comment type="cofactor">
    <cofactor evidence="1">
        <name>Zn(2+)</name>
        <dbReference type="ChEBI" id="CHEBI:29105"/>
    </cofactor>
</comment>